<dbReference type="EMBL" id="JBHLVX010000011">
    <property type="protein sequence ID" value="MFC0266951.1"/>
    <property type="molecule type" value="Genomic_DNA"/>
</dbReference>
<dbReference type="InterPro" id="IPR028082">
    <property type="entry name" value="Peripla_BP_I"/>
</dbReference>
<keyword evidence="4" id="KW-0472">Membrane</keyword>
<keyword evidence="5" id="KW-0564">Palmitate</keyword>
<keyword evidence="10" id="KW-1185">Reference proteome</keyword>
<dbReference type="InterPro" id="IPR007443">
    <property type="entry name" value="LpoA"/>
</dbReference>
<dbReference type="Gene3D" id="1.25.40.650">
    <property type="match status" value="1"/>
</dbReference>
<dbReference type="PANTHER" id="PTHR38038">
    <property type="entry name" value="PENICILLIN-BINDING PROTEIN ACTIVATOR LPOA"/>
    <property type="match status" value="1"/>
</dbReference>
<dbReference type="Pfam" id="PF04348">
    <property type="entry name" value="LppC"/>
    <property type="match status" value="1"/>
</dbReference>
<evidence type="ECO:0000256" key="1">
    <source>
        <dbReference type="ARBA" id="ARBA00022729"/>
    </source>
</evidence>
<dbReference type="Gene3D" id="1.25.40.10">
    <property type="entry name" value="Tetratricopeptide repeat domain"/>
    <property type="match status" value="1"/>
</dbReference>
<evidence type="ECO:0000313" key="9">
    <source>
        <dbReference type="EMBL" id="MFC0266951.1"/>
    </source>
</evidence>
<sequence length="584" mass="62843">MRKGLKSLACVAIMVTLAGCAGTSGVIDSFNSGPTPDELLRQAQQQQGSTAANTRLEAANQLLQRGNSAEALQVAQRLDRSALSGDARVRWALITSQAALQQNDGATALEATSIVDGNMALSPDQRIVLQQRRGEALGLQNRPMEAAGTLIELQQRSDDPGLNDMIWRQLGHLDERQLSALAEQSTLAAGWVELARLQRRQGGSISTLSGAISQWQSNNPRHPASRRLPTDLSQLDQLRGQEISRIAVLLPSGGSLASIATAVRNGMQARAETLRQRGDNPPQMVMIDSQGQSMDSLYARATMAGAQAVVGPLEKAQVSELESRSEVPLPTLALNYGTNERNSAANLFQYGLSAEDEARQAAERARRDGHSRAAVMVPDNDWGSRVAGAFNNAFRQAGGDVVSMVNYTPSGSATEAVRRALRDGRGTPDMLFMLALPAYARQVPPTLEYYGAPDLPVYATSHVYEGTPQPRLDHDLDGVMFVDIPWAIPEAASGGVEALPFNTTRESLLSSDEQSPDMLKLEAMGVDAFELARRLPVMNAIGGFEMHGATGELAPRSDGRIVRILPWAQFRDGRPTLLSDGLLP</sequence>
<name>A0ABV6G012_9GAMM</name>
<dbReference type="RefSeq" id="WP_026351960.1">
    <property type="nucleotide sequence ID" value="NZ_JBHLVX010000011.1"/>
</dbReference>
<evidence type="ECO:0000256" key="4">
    <source>
        <dbReference type="ARBA" id="ARBA00023136"/>
    </source>
</evidence>
<feature type="chain" id="PRO_5046240681" evidence="8">
    <location>
        <begin position="22"/>
        <end position="584"/>
    </location>
</feature>
<gene>
    <name evidence="9" type="ORF">ACFFHW_02880</name>
</gene>
<dbReference type="Proteomes" id="UP001589814">
    <property type="component" value="Unassembled WGS sequence"/>
</dbReference>
<dbReference type="InterPro" id="IPR011990">
    <property type="entry name" value="TPR-like_helical_dom_sf"/>
</dbReference>
<dbReference type="PROSITE" id="PS51257">
    <property type="entry name" value="PROKAR_LIPOPROTEIN"/>
    <property type="match status" value="1"/>
</dbReference>
<keyword evidence="6" id="KW-0998">Cell outer membrane</keyword>
<keyword evidence="2" id="KW-0133">Cell shape</keyword>
<protein>
    <submittedName>
        <fullName evidence="9">Penicillin-binding protein activator</fullName>
    </submittedName>
</protein>
<dbReference type="Gene3D" id="3.40.50.2300">
    <property type="match status" value="2"/>
</dbReference>
<evidence type="ECO:0000256" key="3">
    <source>
        <dbReference type="ARBA" id="ARBA00022984"/>
    </source>
</evidence>
<dbReference type="SUPFAM" id="SSF53822">
    <property type="entry name" value="Periplasmic binding protein-like I"/>
    <property type="match status" value="1"/>
</dbReference>
<feature type="signal peptide" evidence="8">
    <location>
        <begin position="1"/>
        <end position="21"/>
    </location>
</feature>
<evidence type="ECO:0000256" key="6">
    <source>
        <dbReference type="ARBA" id="ARBA00023237"/>
    </source>
</evidence>
<dbReference type="CDD" id="cd06339">
    <property type="entry name" value="PBP1_YraM_LppC_lipoprotein-like"/>
    <property type="match status" value="1"/>
</dbReference>
<keyword evidence="3" id="KW-0573">Peptidoglycan synthesis</keyword>
<keyword evidence="7" id="KW-0449">Lipoprotein</keyword>
<comment type="caution">
    <text evidence="9">The sequence shown here is derived from an EMBL/GenBank/DDBJ whole genome shotgun (WGS) entry which is preliminary data.</text>
</comment>
<evidence type="ECO:0000256" key="2">
    <source>
        <dbReference type="ARBA" id="ARBA00022960"/>
    </source>
</evidence>
<keyword evidence="1 8" id="KW-0732">Signal</keyword>
<dbReference type="PANTHER" id="PTHR38038:SF1">
    <property type="entry name" value="PENICILLIN-BINDING PROTEIN ACTIVATOR LPOA"/>
    <property type="match status" value="1"/>
</dbReference>
<organism evidence="9 10">
    <name type="scientific">Kushneria aurantia</name>
    <dbReference type="NCBI Taxonomy" id="504092"/>
    <lineage>
        <taxon>Bacteria</taxon>
        <taxon>Pseudomonadati</taxon>
        <taxon>Pseudomonadota</taxon>
        <taxon>Gammaproteobacteria</taxon>
        <taxon>Oceanospirillales</taxon>
        <taxon>Halomonadaceae</taxon>
        <taxon>Kushneria</taxon>
    </lineage>
</organism>
<reference evidence="9 10" key="1">
    <citation type="submission" date="2024-09" db="EMBL/GenBank/DDBJ databases">
        <authorList>
            <person name="Sun Q."/>
            <person name="Mori K."/>
        </authorList>
    </citation>
    <scope>NUCLEOTIDE SEQUENCE [LARGE SCALE GENOMIC DNA]</scope>
    <source>
        <strain evidence="9 10">CCM 7415</strain>
    </source>
</reference>
<accession>A0ABV6G012</accession>
<evidence type="ECO:0000256" key="5">
    <source>
        <dbReference type="ARBA" id="ARBA00023139"/>
    </source>
</evidence>
<evidence type="ECO:0000256" key="8">
    <source>
        <dbReference type="SAM" id="SignalP"/>
    </source>
</evidence>
<evidence type="ECO:0000313" key="10">
    <source>
        <dbReference type="Proteomes" id="UP001589814"/>
    </source>
</evidence>
<evidence type="ECO:0000256" key="7">
    <source>
        <dbReference type="ARBA" id="ARBA00023288"/>
    </source>
</evidence>
<proteinExistence type="predicted"/>